<gene>
    <name evidence="1" type="ORF">GCM10010393_36130</name>
</gene>
<keyword evidence="2" id="KW-1185">Reference proteome</keyword>
<proteinExistence type="predicted"/>
<evidence type="ECO:0008006" key="3">
    <source>
        <dbReference type="Google" id="ProtNLM"/>
    </source>
</evidence>
<name>A0ABP5ZTE3_9ACTN</name>
<dbReference type="EMBL" id="BAAASR010000018">
    <property type="protein sequence ID" value="GAA2500475.1"/>
    <property type="molecule type" value="Genomic_DNA"/>
</dbReference>
<comment type="caution">
    <text evidence="1">The sequence shown here is derived from an EMBL/GenBank/DDBJ whole genome shotgun (WGS) entry which is preliminary data.</text>
</comment>
<dbReference type="SUPFAM" id="SSF52540">
    <property type="entry name" value="P-loop containing nucleoside triphosphate hydrolases"/>
    <property type="match status" value="1"/>
</dbReference>
<dbReference type="Gene3D" id="3.40.50.300">
    <property type="entry name" value="P-loop containing nucleotide triphosphate hydrolases"/>
    <property type="match status" value="1"/>
</dbReference>
<dbReference type="RefSeq" id="WP_344362245.1">
    <property type="nucleotide sequence ID" value="NZ_BAAASR010000018.1"/>
</dbReference>
<accession>A0ABP5ZTE3</accession>
<dbReference type="Proteomes" id="UP001499942">
    <property type="component" value="Unassembled WGS sequence"/>
</dbReference>
<sequence>MASSANRPRSWATPPLSRIRAADHILVLDAGQVVGRGSHEQLLRDCSFYRRIFAPYLEEPAPAGPRTVGAKEESH</sequence>
<evidence type="ECO:0000313" key="2">
    <source>
        <dbReference type="Proteomes" id="UP001499942"/>
    </source>
</evidence>
<reference evidence="2" key="1">
    <citation type="journal article" date="2019" name="Int. J. Syst. Evol. Microbiol.">
        <title>The Global Catalogue of Microorganisms (GCM) 10K type strain sequencing project: providing services to taxonomists for standard genome sequencing and annotation.</title>
        <authorList>
            <consortium name="The Broad Institute Genomics Platform"/>
            <consortium name="The Broad Institute Genome Sequencing Center for Infectious Disease"/>
            <person name="Wu L."/>
            <person name="Ma J."/>
        </authorList>
    </citation>
    <scope>NUCLEOTIDE SEQUENCE [LARGE SCALE GENOMIC DNA]</scope>
    <source>
        <strain evidence="2">JCM 5062</strain>
    </source>
</reference>
<organism evidence="1 2">
    <name type="scientific">Streptomyces gobitricini</name>
    <dbReference type="NCBI Taxonomy" id="68211"/>
    <lineage>
        <taxon>Bacteria</taxon>
        <taxon>Bacillati</taxon>
        <taxon>Actinomycetota</taxon>
        <taxon>Actinomycetes</taxon>
        <taxon>Kitasatosporales</taxon>
        <taxon>Streptomycetaceae</taxon>
        <taxon>Streptomyces</taxon>
    </lineage>
</organism>
<evidence type="ECO:0000313" key="1">
    <source>
        <dbReference type="EMBL" id="GAA2500475.1"/>
    </source>
</evidence>
<protein>
    <recommendedName>
        <fullName evidence="3">ABC transporter ATP-binding protein</fullName>
    </recommendedName>
</protein>
<dbReference type="InterPro" id="IPR027417">
    <property type="entry name" value="P-loop_NTPase"/>
</dbReference>